<keyword evidence="1" id="KW-0812">Transmembrane</keyword>
<dbReference type="AlphaFoldDB" id="A0A291HR22"/>
<feature type="transmembrane region" description="Helical" evidence="1">
    <location>
        <begin position="6"/>
        <end position="28"/>
    </location>
</feature>
<protein>
    <submittedName>
        <fullName evidence="2">Uncharacterized protein</fullName>
    </submittedName>
</protein>
<keyword evidence="1" id="KW-0472">Membrane</keyword>
<dbReference type="EMBL" id="CP012621">
    <property type="protein sequence ID" value="ATG74559.1"/>
    <property type="molecule type" value="Genomic_DNA"/>
</dbReference>
<evidence type="ECO:0000313" key="2">
    <source>
        <dbReference type="EMBL" id="ATG74559.1"/>
    </source>
</evidence>
<dbReference type="RefSeq" id="WP_096779561.1">
    <property type="nucleotide sequence ID" value="NZ_CP012621.1"/>
</dbReference>
<accession>A0A291HR22</accession>
<gene>
    <name evidence="2" type="ORF">AN401_12440</name>
</gene>
<organism evidence="2 3">
    <name type="scientific">Zobellella denitrificans</name>
    <dbReference type="NCBI Taxonomy" id="347534"/>
    <lineage>
        <taxon>Bacteria</taxon>
        <taxon>Pseudomonadati</taxon>
        <taxon>Pseudomonadota</taxon>
        <taxon>Gammaproteobacteria</taxon>
        <taxon>Aeromonadales</taxon>
        <taxon>Aeromonadaceae</taxon>
        <taxon>Zobellella</taxon>
    </lineage>
</organism>
<proteinExistence type="predicted"/>
<sequence length="113" mass="12546">MELLSPIYLVGLFLACAFVPLLLLVAFIQYIKKKQASHSVTPLTSDLLRPPGFSLQQRLDDIQWDLMECLSIIPLLMTAGPMLLLLQTLAKGRYPSLVEGLLMAGILLLFVGY</sequence>
<evidence type="ECO:0000256" key="1">
    <source>
        <dbReference type="SAM" id="Phobius"/>
    </source>
</evidence>
<feature type="transmembrane region" description="Helical" evidence="1">
    <location>
        <begin position="66"/>
        <end position="86"/>
    </location>
</feature>
<keyword evidence="3" id="KW-1185">Reference proteome</keyword>
<dbReference type="KEGG" id="zdf:AN401_12440"/>
<keyword evidence="1" id="KW-1133">Transmembrane helix</keyword>
<feature type="transmembrane region" description="Helical" evidence="1">
    <location>
        <begin position="92"/>
        <end position="111"/>
    </location>
</feature>
<dbReference type="Proteomes" id="UP000217763">
    <property type="component" value="Chromosome"/>
</dbReference>
<evidence type="ECO:0000313" key="3">
    <source>
        <dbReference type="Proteomes" id="UP000217763"/>
    </source>
</evidence>
<reference evidence="3" key="1">
    <citation type="submission" date="2015-09" db="EMBL/GenBank/DDBJ databases">
        <authorList>
            <person name="Shao Z."/>
            <person name="Wang L."/>
        </authorList>
    </citation>
    <scope>NUCLEOTIDE SEQUENCE [LARGE SCALE GENOMIC DNA]</scope>
    <source>
        <strain evidence="3">F13-1</strain>
    </source>
</reference>
<name>A0A291HR22_9GAMM</name>